<dbReference type="GO" id="GO:0009007">
    <property type="term" value="F:site-specific DNA-methyltransferase (adenine-specific) activity"/>
    <property type="evidence" value="ECO:0007669"/>
    <property type="project" value="UniProtKB-EC"/>
</dbReference>
<reference evidence="10" key="1">
    <citation type="journal article" date="2020" name="ISME J.">
        <title>Comparative genomics reveals insights into cyanobacterial evolution and habitat adaptation.</title>
        <authorList>
            <person name="Chen M.Y."/>
            <person name="Teng W.K."/>
            <person name="Zhao L."/>
            <person name="Hu C.X."/>
            <person name="Zhou Y.K."/>
            <person name="Han B.P."/>
            <person name="Song L.R."/>
            <person name="Shu W.S."/>
        </authorList>
    </citation>
    <scope>NUCLEOTIDE SEQUENCE [LARGE SCALE GENOMIC DNA]</scope>
    <source>
        <strain evidence="10">FACHB-251</strain>
    </source>
</reference>
<dbReference type="EMBL" id="JACJQU010000006">
    <property type="protein sequence ID" value="MBD2294302.1"/>
    <property type="molecule type" value="Genomic_DNA"/>
</dbReference>
<dbReference type="Pfam" id="PF18135">
    <property type="entry name" value="Type_ISP_C"/>
    <property type="match status" value="1"/>
</dbReference>
<evidence type="ECO:0000259" key="6">
    <source>
        <dbReference type="Pfam" id="PF02384"/>
    </source>
</evidence>
<dbReference type="EC" id="2.1.1.72" evidence="1"/>
<evidence type="ECO:0000313" key="9">
    <source>
        <dbReference type="EMBL" id="MBD2294302.1"/>
    </source>
</evidence>
<comment type="catalytic activity">
    <reaction evidence="5">
        <text>a 2'-deoxyadenosine in DNA + S-adenosyl-L-methionine = an N(6)-methyl-2'-deoxyadenosine in DNA + S-adenosyl-L-homocysteine + H(+)</text>
        <dbReference type="Rhea" id="RHEA:15197"/>
        <dbReference type="Rhea" id="RHEA-COMP:12418"/>
        <dbReference type="Rhea" id="RHEA-COMP:12419"/>
        <dbReference type="ChEBI" id="CHEBI:15378"/>
        <dbReference type="ChEBI" id="CHEBI:57856"/>
        <dbReference type="ChEBI" id="CHEBI:59789"/>
        <dbReference type="ChEBI" id="CHEBI:90615"/>
        <dbReference type="ChEBI" id="CHEBI:90616"/>
        <dbReference type="EC" id="2.1.1.72"/>
    </reaction>
</comment>
<evidence type="ECO:0000256" key="4">
    <source>
        <dbReference type="ARBA" id="ARBA00022747"/>
    </source>
</evidence>
<dbReference type="InterPro" id="IPR002052">
    <property type="entry name" value="DNA_methylase_N6_adenine_CS"/>
</dbReference>
<dbReference type="SUPFAM" id="SSF53335">
    <property type="entry name" value="S-adenosyl-L-methionine-dependent methyltransferases"/>
    <property type="match status" value="1"/>
</dbReference>
<keyword evidence="10" id="KW-1185">Reference proteome</keyword>
<keyword evidence="9" id="KW-0347">Helicase</keyword>
<sequence length="1036" mass="121334">MSSLNLKPTHKPIKQYYEELENFKKLGVVHETAVKAAFQKLLESCCQQFKWTLVQEYAIKRPKKQPLRVDGALVDDFNLPRAYWEAKDSKDNLKKEVQKKLAVDYPKDNIIFQQPERAILYQDGKLVMDEDITNPQNLVDVVRQFFEYRPPAIEQWEKASNEFGFRVKENATALLELIREQSKKNKKFIDAFAEFLQLCRQSINPNLSEAAVEEMLIQHLLTERIFRSVFNNPDFAQRNIIAVEIEKVINALTSKSFSRSHFLSSLDRFYGAIEETAATIDNFSQKQDFLNKIYERFFQGFSVKVADTHGIVYTPQPIVNFMVKSVEDILQREFGKSLVDKGVHILDPFVGTGNFIIRIMREIAEIQKSALPYKYEHELHCNEVMLLPYYIASMNIEHEYFEQAGEYKSFEGICLVDTFDLAEAKQLSLALFSTENTKRVERQKQSPIFVIIGNPPYNAYQSEDINNRNRKYLVMDKRVSETYSKDSKATNKNALSDPYVKAIRWASDRLKNDGVVAFVTNSSFLDKLAFDGMRKHLQNDFDNIYIFNLQGDIRKDSMRDGIPLGEQHTVFGLAAMVGVSITFLVRKTGSTEHKIFYHEVDFRATRKEKFEIIEKLKTVVSTEWKELQPDNKNNWLTDDLKDEYQDFTPLGTKEAKATDGIAAYAIFKLYSGGVKTSRDAWAYNFNADELAKNMQKTIDFYNDHIFRWKNRKDREISINNFVNLDDHQISWSDGLRTYVKRETCIAFEERYLRHSLYRPFTNTFLYFDRHLNERRYQFPSISPTSQIEEENCFICVTGLGAQQSFATLFSNKIPDLNFLGIGTVPQWFSFYTYHEDGTNRQENITDWVLKQYQNHYQDETITKWDIFYYIYAVLHHPHYRERYAANLKRELPRIPFAPEFHPFATAGKRLAEIHVNYEKQPEYRLKHLENKDLPIDWRVEKMRLSKDKTQIKYNDFLTLTGIPPEVFAYRLGNRSALDWIIDQYQVTTDKRSGITNDPNRLDDEEYIVRLIKQVITVSLETVEIVNNLPDLGLVKD</sequence>
<organism evidence="9 10">
    <name type="scientific">Anabaena sphaerica FACHB-251</name>
    <dbReference type="NCBI Taxonomy" id="2692883"/>
    <lineage>
        <taxon>Bacteria</taxon>
        <taxon>Bacillati</taxon>
        <taxon>Cyanobacteriota</taxon>
        <taxon>Cyanophyceae</taxon>
        <taxon>Nostocales</taxon>
        <taxon>Nostocaceae</taxon>
        <taxon>Anabaena</taxon>
    </lineage>
</organism>
<evidence type="ECO:0000313" key="10">
    <source>
        <dbReference type="Proteomes" id="UP000662185"/>
    </source>
</evidence>
<keyword evidence="9" id="KW-0547">Nucleotide-binding</keyword>
<keyword evidence="3" id="KW-0808">Transferase</keyword>
<dbReference type="InterPro" id="IPR053980">
    <property type="entry name" value="ISP_coupler"/>
</dbReference>
<dbReference type="Proteomes" id="UP000662185">
    <property type="component" value="Unassembled WGS sequence"/>
</dbReference>
<dbReference type="PANTHER" id="PTHR33841">
    <property type="entry name" value="DNA METHYLTRANSFERASE YEEA-RELATED"/>
    <property type="match status" value="1"/>
</dbReference>
<dbReference type="InterPro" id="IPR029063">
    <property type="entry name" value="SAM-dependent_MTases_sf"/>
</dbReference>
<keyword evidence="2" id="KW-0489">Methyltransferase</keyword>
<accession>A0A926WHL4</accession>
<dbReference type="Pfam" id="PF02384">
    <property type="entry name" value="N6_Mtase"/>
    <property type="match status" value="1"/>
</dbReference>
<feature type="domain" description="Type ISP restriction-modification enzyme coupler" evidence="8">
    <location>
        <begin position="167"/>
        <end position="282"/>
    </location>
</feature>
<keyword evidence="9" id="KW-0378">Hydrolase</keyword>
<keyword evidence="4" id="KW-0680">Restriction system</keyword>
<evidence type="ECO:0000256" key="5">
    <source>
        <dbReference type="ARBA" id="ARBA00047942"/>
    </source>
</evidence>
<protein>
    <recommendedName>
        <fullName evidence="1">site-specific DNA-methyltransferase (adenine-specific)</fullName>
        <ecNumber evidence="1">2.1.1.72</ecNumber>
    </recommendedName>
</protein>
<evidence type="ECO:0000259" key="7">
    <source>
        <dbReference type="Pfam" id="PF18135"/>
    </source>
</evidence>
<dbReference type="GO" id="GO:0032259">
    <property type="term" value="P:methylation"/>
    <property type="evidence" value="ECO:0007669"/>
    <property type="project" value="UniProtKB-KW"/>
</dbReference>
<name>A0A926WHL4_9NOST</name>
<dbReference type="GO" id="GO:0009307">
    <property type="term" value="P:DNA restriction-modification system"/>
    <property type="evidence" value="ECO:0007669"/>
    <property type="project" value="UniProtKB-KW"/>
</dbReference>
<dbReference type="PANTHER" id="PTHR33841:SF1">
    <property type="entry name" value="DNA METHYLTRANSFERASE A"/>
    <property type="match status" value="1"/>
</dbReference>
<evidence type="ECO:0000256" key="2">
    <source>
        <dbReference type="ARBA" id="ARBA00022603"/>
    </source>
</evidence>
<dbReference type="InterPro" id="IPR003356">
    <property type="entry name" value="DNA_methylase_A-5"/>
</dbReference>
<dbReference type="InterPro" id="IPR041635">
    <property type="entry name" value="Type_ISP_LLaBIII_C"/>
</dbReference>
<comment type="caution">
    <text evidence="9">The sequence shown here is derived from an EMBL/GenBank/DDBJ whole genome shotgun (WGS) entry which is preliminary data.</text>
</comment>
<dbReference type="InterPro" id="IPR050953">
    <property type="entry name" value="N4_N6_ade-DNA_methylase"/>
</dbReference>
<gene>
    <name evidence="9" type="ORF">H6G06_12600</name>
</gene>
<evidence type="ECO:0000256" key="1">
    <source>
        <dbReference type="ARBA" id="ARBA00011900"/>
    </source>
</evidence>
<dbReference type="Gene3D" id="3.40.50.150">
    <property type="entry name" value="Vaccinia Virus protein VP39"/>
    <property type="match status" value="1"/>
</dbReference>
<dbReference type="Pfam" id="PF22240">
    <property type="entry name" value="ISP_coupler"/>
    <property type="match status" value="1"/>
</dbReference>
<feature type="domain" description="DNA methylase adenine-specific" evidence="6">
    <location>
        <begin position="286"/>
        <end position="475"/>
    </location>
</feature>
<dbReference type="GO" id="GO:0003677">
    <property type="term" value="F:DNA binding"/>
    <property type="evidence" value="ECO:0007669"/>
    <property type="project" value="InterPro"/>
</dbReference>
<dbReference type="RefSeq" id="WP_190560560.1">
    <property type="nucleotide sequence ID" value="NZ_JACJQU010000006.1"/>
</dbReference>
<dbReference type="AlphaFoldDB" id="A0A926WHL4"/>
<proteinExistence type="predicted"/>
<dbReference type="PROSITE" id="PS00092">
    <property type="entry name" value="N6_MTASE"/>
    <property type="match status" value="1"/>
</dbReference>
<dbReference type="GO" id="GO:0004386">
    <property type="term" value="F:helicase activity"/>
    <property type="evidence" value="ECO:0007669"/>
    <property type="project" value="UniProtKB-KW"/>
</dbReference>
<keyword evidence="9" id="KW-0067">ATP-binding</keyword>
<evidence type="ECO:0000259" key="8">
    <source>
        <dbReference type="Pfam" id="PF22240"/>
    </source>
</evidence>
<dbReference type="GO" id="GO:0008170">
    <property type="term" value="F:N-methyltransferase activity"/>
    <property type="evidence" value="ECO:0007669"/>
    <property type="project" value="InterPro"/>
</dbReference>
<feature type="domain" description="Type ISP restriction-modification enzyme LLaBIII C-terminal specificity" evidence="7">
    <location>
        <begin position="665"/>
        <end position="1009"/>
    </location>
</feature>
<dbReference type="PRINTS" id="PR00507">
    <property type="entry name" value="N12N6MTFRASE"/>
</dbReference>
<evidence type="ECO:0000256" key="3">
    <source>
        <dbReference type="ARBA" id="ARBA00022679"/>
    </source>
</evidence>